<sequence length="251" mass="27992">MSFRSARKPDRFVGFFPNAIGKAEKGATALNILKGSELLRNIPALAAALHDVSTAWTGLGLVWLLGGSCSLLLQQVKLERQPNDIDVYADIAAAKQLHMAAPGEPEDRQEMNRSGPYTSLLSHYRVGGLRLELVGGFEIMAGGSMYRLEVEHVLQKRAPLLELEDHQLQLTPLSHEFMFNLLRDRPDRYEAIAQVMNGCPDLHAPLVRRLLQTNVWSDSHLSRMAALLPWAADIVAGQQKEDREGEDRYES</sequence>
<reference evidence="1 2" key="1">
    <citation type="submission" date="2024-09" db="EMBL/GenBank/DDBJ databases">
        <authorList>
            <person name="Ruan L."/>
        </authorList>
    </citation>
    <scope>NUCLEOTIDE SEQUENCE [LARGE SCALE GENOMIC DNA]</scope>
    <source>
        <strain evidence="1 2">D33</strain>
    </source>
</reference>
<organism evidence="1 2">
    <name type="scientific">Paenibacillus terreus</name>
    <dbReference type="NCBI Taxonomy" id="1387834"/>
    <lineage>
        <taxon>Bacteria</taxon>
        <taxon>Bacillati</taxon>
        <taxon>Bacillota</taxon>
        <taxon>Bacilli</taxon>
        <taxon>Bacillales</taxon>
        <taxon>Paenibacillaceae</taxon>
        <taxon>Paenibacillus</taxon>
    </lineage>
</organism>
<dbReference type="Gene3D" id="3.30.460.40">
    <property type="match status" value="1"/>
</dbReference>
<dbReference type="SUPFAM" id="SSF81301">
    <property type="entry name" value="Nucleotidyltransferase"/>
    <property type="match status" value="1"/>
</dbReference>
<proteinExistence type="predicted"/>
<protein>
    <submittedName>
        <fullName evidence="1">Uncharacterized protein</fullName>
    </submittedName>
</protein>
<keyword evidence="2" id="KW-1185">Reference proteome</keyword>
<accession>A0ABV5B224</accession>
<dbReference type="EMBL" id="JBHILM010000002">
    <property type="protein sequence ID" value="MFB5679730.1"/>
    <property type="molecule type" value="Genomic_DNA"/>
</dbReference>
<dbReference type="RefSeq" id="WP_375523567.1">
    <property type="nucleotide sequence ID" value="NZ_JBHILM010000002.1"/>
</dbReference>
<evidence type="ECO:0000313" key="1">
    <source>
        <dbReference type="EMBL" id="MFB5679730.1"/>
    </source>
</evidence>
<dbReference type="Proteomes" id="UP001580407">
    <property type="component" value="Unassembled WGS sequence"/>
</dbReference>
<evidence type="ECO:0000313" key="2">
    <source>
        <dbReference type="Proteomes" id="UP001580407"/>
    </source>
</evidence>
<name>A0ABV5B224_9BACL</name>
<dbReference type="InterPro" id="IPR043519">
    <property type="entry name" value="NT_sf"/>
</dbReference>
<comment type="caution">
    <text evidence="1">The sequence shown here is derived from an EMBL/GenBank/DDBJ whole genome shotgun (WGS) entry which is preliminary data.</text>
</comment>
<gene>
    <name evidence="1" type="ORF">ACE3NQ_02220</name>
</gene>